<sequence>MPDWLIALLNNPVAVTALGGAIFVPFFKMLADIFMRSGPKPPPPAYDVRDLPDHPLLVSTKVHLGEPELELLKDAAARSRRMERQLDRLIEKVDHVNDRLD</sequence>
<accession>A0A3Q8XP68</accession>
<evidence type="ECO:0000256" key="1">
    <source>
        <dbReference type="SAM" id="Coils"/>
    </source>
</evidence>
<keyword evidence="2" id="KW-1133">Transmembrane helix</keyword>
<dbReference type="Proteomes" id="UP000268192">
    <property type="component" value="Chromosome"/>
</dbReference>
<evidence type="ECO:0000313" key="4">
    <source>
        <dbReference type="Proteomes" id="UP000268192"/>
    </source>
</evidence>
<evidence type="ECO:0000313" key="3">
    <source>
        <dbReference type="EMBL" id="AZN72024.1"/>
    </source>
</evidence>
<feature type="transmembrane region" description="Helical" evidence="2">
    <location>
        <begin position="6"/>
        <end position="27"/>
    </location>
</feature>
<dbReference type="RefSeq" id="WP_126010337.1">
    <property type="nucleotide sequence ID" value="NZ_CP032509.1"/>
</dbReference>
<feature type="coiled-coil region" evidence="1">
    <location>
        <begin position="72"/>
        <end position="99"/>
    </location>
</feature>
<gene>
    <name evidence="3" type="ORF">D5400_12705</name>
</gene>
<evidence type="ECO:0000256" key="2">
    <source>
        <dbReference type="SAM" id="Phobius"/>
    </source>
</evidence>
<organism evidence="3 4">
    <name type="scientific">Georhizobium profundi</name>
    <dbReference type="NCBI Taxonomy" id="2341112"/>
    <lineage>
        <taxon>Bacteria</taxon>
        <taxon>Pseudomonadati</taxon>
        <taxon>Pseudomonadota</taxon>
        <taxon>Alphaproteobacteria</taxon>
        <taxon>Hyphomicrobiales</taxon>
        <taxon>Rhizobiaceae</taxon>
        <taxon>Georhizobium</taxon>
    </lineage>
</organism>
<keyword evidence="2" id="KW-0472">Membrane</keyword>
<protein>
    <submittedName>
        <fullName evidence="3">Uncharacterized protein</fullName>
    </submittedName>
</protein>
<reference evidence="3 4" key="1">
    <citation type="submission" date="2018-09" db="EMBL/GenBank/DDBJ databases">
        <title>Marinorhizobium profundi gen. nov., sp. nov., isolated from a deep-sea sediment sample from the New Britain Trench and proposal of Marinorhizobiaceae fam. nov. in the order Rhizobiales of the class Alphaproteobacteria.</title>
        <authorList>
            <person name="Cao J."/>
        </authorList>
    </citation>
    <scope>NUCLEOTIDE SEQUENCE [LARGE SCALE GENOMIC DNA]</scope>
    <source>
        <strain evidence="3 4">WS11</strain>
    </source>
</reference>
<dbReference type="AlphaFoldDB" id="A0A3Q8XP68"/>
<proteinExistence type="predicted"/>
<keyword evidence="2" id="KW-0812">Transmembrane</keyword>
<keyword evidence="1" id="KW-0175">Coiled coil</keyword>
<name>A0A3Q8XP68_9HYPH</name>
<dbReference type="KEGG" id="abaw:D5400_12705"/>
<dbReference type="EMBL" id="CP032509">
    <property type="protein sequence ID" value="AZN72024.1"/>
    <property type="molecule type" value="Genomic_DNA"/>
</dbReference>
<keyword evidence="4" id="KW-1185">Reference proteome</keyword>